<organism evidence="1 2">
    <name type="scientific">Camellia lanceoleosa</name>
    <dbReference type="NCBI Taxonomy" id="1840588"/>
    <lineage>
        <taxon>Eukaryota</taxon>
        <taxon>Viridiplantae</taxon>
        <taxon>Streptophyta</taxon>
        <taxon>Embryophyta</taxon>
        <taxon>Tracheophyta</taxon>
        <taxon>Spermatophyta</taxon>
        <taxon>Magnoliopsida</taxon>
        <taxon>eudicotyledons</taxon>
        <taxon>Gunneridae</taxon>
        <taxon>Pentapetalae</taxon>
        <taxon>asterids</taxon>
        <taxon>Ericales</taxon>
        <taxon>Theaceae</taxon>
        <taxon>Camellia</taxon>
    </lineage>
</organism>
<name>A0ACC0I6N3_9ERIC</name>
<dbReference type="EMBL" id="CM045759">
    <property type="protein sequence ID" value="KAI8019611.1"/>
    <property type="molecule type" value="Genomic_DNA"/>
</dbReference>
<evidence type="ECO:0000313" key="2">
    <source>
        <dbReference type="Proteomes" id="UP001060215"/>
    </source>
</evidence>
<reference evidence="1 2" key="1">
    <citation type="journal article" date="2022" name="Plant J.">
        <title>Chromosome-level genome of Camellia lanceoleosa provides a valuable resource for understanding genome evolution and self-incompatibility.</title>
        <authorList>
            <person name="Gong W."/>
            <person name="Xiao S."/>
            <person name="Wang L."/>
            <person name="Liao Z."/>
            <person name="Chang Y."/>
            <person name="Mo W."/>
            <person name="Hu G."/>
            <person name="Li W."/>
            <person name="Zhao G."/>
            <person name="Zhu H."/>
            <person name="Hu X."/>
            <person name="Ji K."/>
            <person name="Xiang X."/>
            <person name="Song Q."/>
            <person name="Yuan D."/>
            <person name="Jin S."/>
            <person name="Zhang L."/>
        </authorList>
    </citation>
    <scope>NUCLEOTIDE SEQUENCE [LARGE SCALE GENOMIC DNA]</scope>
    <source>
        <strain evidence="1">SQ_2022a</strain>
    </source>
</reference>
<protein>
    <submittedName>
        <fullName evidence="1">Uncharacterized protein</fullName>
    </submittedName>
</protein>
<accession>A0ACC0I6N3</accession>
<comment type="caution">
    <text evidence="1">The sequence shown here is derived from an EMBL/GenBank/DDBJ whole genome shotgun (WGS) entry which is preliminary data.</text>
</comment>
<evidence type="ECO:0000313" key="1">
    <source>
        <dbReference type="EMBL" id="KAI8019611.1"/>
    </source>
</evidence>
<sequence>MGPTSYHRVPIILPMEVSMVVKESLSVGSMEGSESVGESSEKGSDYHSLFSYHRLLALAS</sequence>
<dbReference type="Proteomes" id="UP001060215">
    <property type="component" value="Chromosome 2"/>
</dbReference>
<keyword evidence="2" id="KW-1185">Reference proteome</keyword>
<gene>
    <name evidence="1" type="ORF">LOK49_LG04G00091</name>
</gene>
<proteinExistence type="predicted"/>